<dbReference type="EMBL" id="JBFSHR010000036">
    <property type="protein sequence ID" value="MEX6430114.1"/>
    <property type="molecule type" value="Genomic_DNA"/>
</dbReference>
<comment type="caution">
    <text evidence="1">The sequence shown here is derived from an EMBL/GenBank/DDBJ whole genome shotgun (WGS) entry which is preliminary data.</text>
</comment>
<evidence type="ECO:0000313" key="2">
    <source>
        <dbReference type="Proteomes" id="UP001560267"/>
    </source>
</evidence>
<reference evidence="1 2" key="1">
    <citation type="submission" date="2024-07" db="EMBL/GenBank/DDBJ databases">
        <title>Draft Genome Sequence of Ferrimicrobium acidiphilum Strain YE2023, Isolated from a Pulp of Bioleach Reactor.</title>
        <authorList>
            <person name="Elkina Y.A."/>
            <person name="Bulaeva A.G."/>
            <person name="Beletsky A.V."/>
            <person name="Mardanov A.V."/>
        </authorList>
    </citation>
    <scope>NUCLEOTIDE SEQUENCE [LARGE SCALE GENOMIC DNA]</scope>
    <source>
        <strain evidence="1 2">YE2023</strain>
    </source>
</reference>
<sequence>MARVNDPITEMSQEVFVTYLAIPGLFTDSEIATNIRDYYSNTSSSERHELAKVLHSRQELTPPVISAVIRSVYGLPPIDEN</sequence>
<protein>
    <submittedName>
        <fullName evidence="1">Uncharacterized protein</fullName>
    </submittedName>
</protein>
<organism evidence="1 2">
    <name type="scientific">Ferrimicrobium acidiphilum</name>
    <dbReference type="NCBI Taxonomy" id="121039"/>
    <lineage>
        <taxon>Bacteria</taxon>
        <taxon>Bacillati</taxon>
        <taxon>Actinomycetota</taxon>
        <taxon>Acidimicrobiia</taxon>
        <taxon>Acidimicrobiales</taxon>
        <taxon>Acidimicrobiaceae</taxon>
        <taxon>Ferrimicrobium</taxon>
    </lineage>
</organism>
<name>A0ABV3Y3I3_9ACTN</name>
<proteinExistence type="predicted"/>
<dbReference type="Proteomes" id="UP001560267">
    <property type="component" value="Unassembled WGS sequence"/>
</dbReference>
<evidence type="ECO:0000313" key="1">
    <source>
        <dbReference type="EMBL" id="MEX6430114.1"/>
    </source>
</evidence>
<gene>
    <name evidence="1" type="ORF">AB6A68_09745</name>
</gene>
<dbReference type="RefSeq" id="WP_276942916.1">
    <property type="nucleotide sequence ID" value="NZ_DAHZQV010000060.1"/>
</dbReference>
<keyword evidence="2" id="KW-1185">Reference proteome</keyword>
<accession>A0ABV3Y3I3</accession>